<accession>A0AAV0AQY3</accession>
<protein>
    <submittedName>
        <fullName evidence="1">Uncharacterized protein</fullName>
    </submittedName>
</protein>
<evidence type="ECO:0000313" key="2">
    <source>
        <dbReference type="Proteomes" id="UP001153365"/>
    </source>
</evidence>
<reference evidence="1" key="1">
    <citation type="submission" date="2022-06" db="EMBL/GenBank/DDBJ databases">
        <authorList>
            <consortium name="SYNGENTA / RWTH Aachen University"/>
        </authorList>
    </citation>
    <scope>NUCLEOTIDE SEQUENCE</scope>
</reference>
<proteinExistence type="predicted"/>
<gene>
    <name evidence="1" type="ORF">PPACK8108_LOCUS6381</name>
</gene>
<organism evidence="1 2">
    <name type="scientific">Phakopsora pachyrhizi</name>
    <name type="common">Asian soybean rust disease fungus</name>
    <dbReference type="NCBI Taxonomy" id="170000"/>
    <lineage>
        <taxon>Eukaryota</taxon>
        <taxon>Fungi</taxon>
        <taxon>Dikarya</taxon>
        <taxon>Basidiomycota</taxon>
        <taxon>Pucciniomycotina</taxon>
        <taxon>Pucciniomycetes</taxon>
        <taxon>Pucciniales</taxon>
        <taxon>Phakopsoraceae</taxon>
        <taxon>Phakopsora</taxon>
    </lineage>
</organism>
<sequence>MTDEMIKEEDSFVYLNLIKSLKDQSVDRGMASRKLENDNGNDVIEWVLFDDLINQEYKVLLKKMAVPEDSDQASANQIWQTSIRSQECFGPLSTRLAKDPRQRAVDTGCFEEIEKSLERIENKERVKEEKGFWSQLLNVQLHLTQAKYEEERDGYQPISSSSRSNKK</sequence>
<dbReference type="EMBL" id="CALTRL010001217">
    <property type="protein sequence ID" value="CAH7671589.1"/>
    <property type="molecule type" value="Genomic_DNA"/>
</dbReference>
<comment type="caution">
    <text evidence="1">The sequence shown here is derived from an EMBL/GenBank/DDBJ whole genome shotgun (WGS) entry which is preliminary data.</text>
</comment>
<keyword evidence="2" id="KW-1185">Reference proteome</keyword>
<evidence type="ECO:0000313" key="1">
    <source>
        <dbReference type="EMBL" id="CAH7671589.1"/>
    </source>
</evidence>
<dbReference type="AlphaFoldDB" id="A0AAV0AQY3"/>
<dbReference type="Proteomes" id="UP001153365">
    <property type="component" value="Unassembled WGS sequence"/>
</dbReference>
<name>A0AAV0AQY3_PHAPC</name>